<sequence>MWEKRPLISAFRPRLRRARLSRNPGGPSETQMACQAARSRRSNRVGTGIIGIGMFLRTWVPRFGFLIVILLGACEMRECGLVKEMKCQNNQFTVFEGCHVLVYGTGAVQTDYGPRGRGTTTTKTMCDEEHDEEKVKGRARRMQRIHARGPTNAQRELWRWSGSWHKFWHQRCRARMAVTTPRTLAPALALVPRWPP</sequence>
<reference evidence="1 2" key="1">
    <citation type="journal article" date="2020" name="ISME J.">
        <title>Uncovering the hidden diversity of litter-decomposition mechanisms in mushroom-forming fungi.</title>
        <authorList>
            <person name="Floudas D."/>
            <person name="Bentzer J."/>
            <person name="Ahren D."/>
            <person name="Johansson T."/>
            <person name="Persson P."/>
            <person name="Tunlid A."/>
        </authorList>
    </citation>
    <scope>NUCLEOTIDE SEQUENCE [LARGE SCALE GENOMIC DNA]</scope>
    <source>
        <strain evidence="1 2">CBS 101986</strain>
    </source>
</reference>
<organism evidence="1 2">
    <name type="scientific">Psilocybe cf. subviscida</name>
    <dbReference type="NCBI Taxonomy" id="2480587"/>
    <lineage>
        <taxon>Eukaryota</taxon>
        <taxon>Fungi</taxon>
        <taxon>Dikarya</taxon>
        <taxon>Basidiomycota</taxon>
        <taxon>Agaricomycotina</taxon>
        <taxon>Agaricomycetes</taxon>
        <taxon>Agaricomycetidae</taxon>
        <taxon>Agaricales</taxon>
        <taxon>Agaricineae</taxon>
        <taxon>Strophariaceae</taxon>
        <taxon>Psilocybe</taxon>
    </lineage>
</organism>
<dbReference type="EMBL" id="JAACJJ010000057">
    <property type="protein sequence ID" value="KAF5311070.1"/>
    <property type="molecule type" value="Genomic_DNA"/>
</dbReference>
<evidence type="ECO:0000313" key="2">
    <source>
        <dbReference type="Proteomes" id="UP000567179"/>
    </source>
</evidence>
<dbReference type="OrthoDB" id="6247875at2759"/>
<accession>A0A8H5AUD0</accession>
<protein>
    <submittedName>
        <fullName evidence="1">Uncharacterized protein</fullName>
    </submittedName>
</protein>
<keyword evidence="2" id="KW-1185">Reference proteome</keyword>
<proteinExistence type="predicted"/>
<evidence type="ECO:0000313" key="1">
    <source>
        <dbReference type="EMBL" id="KAF5311070.1"/>
    </source>
</evidence>
<dbReference type="AlphaFoldDB" id="A0A8H5AUD0"/>
<comment type="caution">
    <text evidence="1">The sequence shown here is derived from an EMBL/GenBank/DDBJ whole genome shotgun (WGS) entry which is preliminary data.</text>
</comment>
<gene>
    <name evidence="1" type="ORF">D9619_007657</name>
</gene>
<dbReference type="Proteomes" id="UP000567179">
    <property type="component" value="Unassembled WGS sequence"/>
</dbReference>
<name>A0A8H5AUD0_9AGAR</name>